<reference evidence="1 2" key="1">
    <citation type="journal article" date="2000" name="Arch. Microbiol.">
        <title>Rhodobaca bogoriensis gen. nov. and sp. nov., an alkaliphilic purple nonsulfur bacterium from African Rift Valley soda lakes.</title>
        <authorList>
            <person name="Milford A.D."/>
            <person name="Achenbach L.A."/>
            <person name="Jung D.O."/>
            <person name="Madigan M.T."/>
        </authorList>
    </citation>
    <scope>NUCLEOTIDE SEQUENCE [LARGE SCALE GENOMIC DNA]</scope>
    <source>
        <strain evidence="1 2">2376</strain>
    </source>
</reference>
<dbReference type="EMBL" id="JACBXS010000030">
    <property type="protein sequence ID" value="NYS26007.1"/>
    <property type="molecule type" value="Genomic_DNA"/>
</dbReference>
<comment type="caution">
    <text evidence="1">The sequence shown here is derived from an EMBL/GenBank/DDBJ whole genome shotgun (WGS) entry which is preliminary data.</text>
</comment>
<organism evidence="1 2">
    <name type="scientific">Rhabdonatronobacter sediminivivens</name>
    <dbReference type="NCBI Taxonomy" id="2743469"/>
    <lineage>
        <taxon>Bacteria</taxon>
        <taxon>Pseudomonadati</taxon>
        <taxon>Pseudomonadota</taxon>
        <taxon>Alphaproteobacteria</taxon>
        <taxon>Rhodobacterales</taxon>
        <taxon>Paracoccaceae</taxon>
        <taxon>Rhabdonatronobacter</taxon>
    </lineage>
</organism>
<proteinExistence type="predicted"/>
<keyword evidence="2" id="KW-1185">Reference proteome</keyword>
<dbReference type="AlphaFoldDB" id="A0A7Z0I149"/>
<name>A0A7Z0I149_9RHOB</name>
<dbReference type="RefSeq" id="WP_179906806.1">
    <property type="nucleotide sequence ID" value="NZ_JACBXS010000030.1"/>
</dbReference>
<protein>
    <submittedName>
        <fullName evidence="1">Uncharacterized protein</fullName>
    </submittedName>
</protein>
<dbReference type="Proteomes" id="UP000529417">
    <property type="component" value="Unassembled WGS sequence"/>
</dbReference>
<sequence length="319" mass="34473">MNLQRATLKAEGDDRERTSRLRLQVAAGNWTGAALRGLPLGGSLRIEAQSDGPLRLLLADAESHDSFPGPIDALFDRQVEAAMVAEITLPRSEDYVLIADNRSGTAPREVLLALRGRTQDAAPPLPLPHQFKVLQTQLDAAFDLDGLTLRLDDPGPPRPRVIGRELVVGQALIAQLTADLPDAETTRGAILFAIIHALASDLLLRRGPASILPEHLAAALMVLFNQIGAARRQATYFATEGAAPSMVPDSAPGTDPFAPTTARAVHRRLKDPQALLTAMQDILLARMRPATLDRLQRESPAWADPRRVAAARAALDRRD</sequence>
<evidence type="ECO:0000313" key="2">
    <source>
        <dbReference type="Proteomes" id="UP000529417"/>
    </source>
</evidence>
<gene>
    <name evidence="1" type="ORF">HUK65_13510</name>
</gene>
<accession>A0A7Z0I149</accession>
<evidence type="ECO:0000313" key="1">
    <source>
        <dbReference type="EMBL" id="NYS26007.1"/>
    </source>
</evidence>